<proteinExistence type="predicted"/>
<dbReference type="CDD" id="cd02966">
    <property type="entry name" value="TlpA_like_family"/>
    <property type="match status" value="1"/>
</dbReference>
<dbReference type="InterPro" id="IPR036249">
    <property type="entry name" value="Thioredoxin-like_sf"/>
</dbReference>
<dbReference type="Proteomes" id="UP001501433">
    <property type="component" value="Unassembled WGS sequence"/>
</dbReference>
<feature type="signal peptide" evidence="1">
    <location>
        <begin position="1"/>
        <end position="17"/>
    </location>
</feature>
<name>A0ABP9C2J0_9FLAO</name>
<gene>
    <name evidence="3" type="ORF">GCM10023330_06670</name>
</gene>
<dbReference type="InterPro" id="IPR012336">
    <property type="entry name" value="Thioredoxin-like_fold"/>
</dbReference>
<comment type="caution">
    <text evidence="3">The sequence shown here is derived from an EMBL/GenBank/DDBJ whole genome shotgun (WGS) entry which is preliminary data.</text>
</comment>
<dbReference type="PANTHER" id="PTHR42852">
    <property type="entry name" value="THIOL:DISULFIDE INTERCHANGE PROTEIN DSBE"/>
    <property type="match status" value="1"/>
</dbReference>
<keyword evidence="4" id="KW-1185">Reference proteome</keyword>
<dbReference type="Pfam" id="PF13905">
    <property type="entry name" value="Thioredoxin_8"/>
    <property type="match status" value="1"/>
</dbReference>
<dbReference type="RefSeq" id="WP_345275512.1">
    <property type="nucleotide sequence ID" value="NZ_BAABJW010000001.1"/>
</dbReference>
<dbReference type="InterPro" id="IPR013766">
    <property type="entry name" value="Thioredoxin_domain"/>
</dbReference>
<reference evidence="4" key="1">
    <citation type="journal article" date="2019" name="Int. J. Syst. Evol. Microbiol.">
        <title>The Global Catalogue of Microorganisms (GCM) 10K type strain sequencing project: providing services to taxonomists for standard genome sequencing and annotation.</title>
        <authorList>
            <consortium name="The Broad Institute Genomics Platform"/>
            <consortium name="The Broad Institute Genome Sequencing Center for Infectious Disease"/>
            <person name="Wu L."/>
            <person name="Ma J."/>
        </authorList>
    </citation>
    <scope>NUCLEOTIDE SEQUENCE [LARGE SCALE GENOMIC DNA]</scope>
    <source>
        <strain evidence="4">JCM 18325</strain>
    </source>
</reference>
<keyword evidence="1" id="KW-0732">Signal</keyword>
<sequence length="443" mass="51101">MKRIFFLSLLLPCILVAQHTIKGVFSPPESYNVALLYKVTPTVSKYISSFEVKKDGKFQFKLDSTAKKGVYRLVYAIPQEDYNFDIIYNGKEDIELTFNSETGVNFIKSLENKLLSSYTNSMSMVTQSIGNYYSQKSKDTMALKAIFKTQRETQANFEKAAKETIALQFIKANKPYIPKKAEDVKTYSNNLRKHYFDYVDFNNETLQSSSFLEEKIVSYVFGMSDDSKDYITNYKKNIDVIYTKIKETPLKIKRIILLDLWQQMVDLNIEPVANYIAESYLMDIAVTLNDQELLHALIVYKDTSLGSEAPDFSFEIKKDKTTITKKLSELTLAENYIVLFWSSTCSHCLDEVPQLRTYVNAQEKGFLKVVAVGLEDEPKRWQSVIKNFPEFIHVYGKGKWDNEIGNDYGVKATPAYFVLNKQKEIIAKPENFEALKAFFEDDE</sequence>
<accession>A0ABP9C2J0</accession>
<dbReference type="InterPro" id="IPR050553">
    <property type="entry name" value="Thioredoxin_ResA/DsbE_sf"/>
</dbReference>
<dbReference type="Gene3D" id="3.40.30.10">
    <property type="entry name" value="Glutaredoxin"/>
    <property type="match status" value="1"/>
</dbReference>
<evidence type="ECO:0000313" key="3">
    <source>
        <dbReference type="EMBL" id="GAA4803173.1"/>
    </source>
</evidence>
<evidence type="ECO:0000259" key="2">
    <source>
        <dbReference type="PROSITE" id="PS51352"/>
    </source>
</evidence>
<protein>
    <recommendedName>
        <fullName evidence="2">Thioredoxin domain-containing protein</fullName>
    </recommendedName>
</protein>
<feature type="chain" id="PRO_5045592298" description="Thioredoxin domain-containing protein" evidence="1">
    <location>
        <begin position="18"/>
        <end position="443"/>
    </location>
</feature>
<evidence type="ECO:0000256" key="1">
    <source>
        <dbReference type="SAM" id="SignalP"/>
    </source>
</evidence>
<dbReference type="EMBL" id="BAABJW010000001">
    <property type="protein sequence ID" value="GAA4803173.1"/>
    <property type="molecule type" value="Genomic_DNA"/>
</dbReference>
<evidence type="ECO:0000313" key="4">
    <source>
        <dbReference type="Proteomes" id="UP001501433"/>
    </source>
</evidence>
<dbReference type="PANTHER" id="PTHR42852:SF17">
    <property type="entry name" value="THIOREDOXIN-LIKE PROTEIN HI_1115"/>
    <property type="match status" value="1"/>
</dbReference>
<dbReference type="PROSITE" id="PS51352">
    <property type="entry name" value="THIOREDOXIN_2"/>
    <property type="match status" value="1"/>
</dbReference>
<organism evidence="3 4">
    <name type="scientific">Litoribaculum gwangyangense</name>
    <dbReference type="NCBI Taxonomy" id="1130722"/>
    <lineage>
        <taxon>Bacteria</taxon>
        <taxon>Pseudomonadati</taxon>
        <taxon>Bacteroidota</taxon>
        <taxon>Flavobacteriia</taxon>
        <taxon>Flavobacteriales</taxon>
        <taxon>Flavobacteriaceae</taxon>
        <taxon>Litoribaculum</taxon>
    </lineage>
</organism>
<feature type="domain" description="Thioredoxin" evidence="2">
    <location>
        <begin position="303"/>
        <end position="443"/>
    </location>
</feature>
<dbReference type="SUPFAM" id="SSF52833">
    <property type="entry name" value="Thioredoxin-like"/>
    <property type="match status" value="1"/>
</dbReference>